<dbReference type="PANTHER" id="PTHR12446">
    <property type="entry name" value="TESMIN/TSO1-RELATED"/>
    <property type="match status" value="1"/>
</dbReference>
<dbReference type="GO" id="GO:0006355">
    <property type="term" value="P:regulation of DNA-templated transcription"/>
    <property type="evidence" value="ECO:0007669"/>
    <property type="project" value="TreeGrafter"/>
</dbReference>
<comment type="caution">
    <text evidence="6">The sequence shown here is derived from an EMBL/GenBank/DDBJ whole genome shotgun (WGS) entry which is preliminary data.</text>
</comment>
<protein>
    <recommendedName>
        <fullName evidence="5">CRC domain-containing protein</fullName>
    </recommendedName>
</protein>
<evidence type="ECO:0000256" key="3">
    <source>
        <dbReference type="ARBA" id="ARBA00023242"/>
    </source>
</evidence>
<proteinExistence type="inferred from homology"/>
<feature type="compositionally biased region" description="Basic and acidic residues" evidence="4">
    <location>
        <begin position="432"/>
        <end position="446"/>
    </location>
</feature>
<feature type="region of interest" description="Disordered" evidence="4">
    <location>
        <begin position="193"/>
        <end position="224"/>
    </location>
</feature>
<feature type="compositionally biased region" description="Basic residues" evidence="4">
    <location>
        <begin position="97"/>
        <end position="106"/>
    </location>
</feature>
<keyword evidence="3" id="KW-0539">Nucleus</keyword>
<reference evidence="6" key="1">
    <citation type="journal article" date="2021" name="Front. Plant Sci.">
        <title>Chromosome-Scale Genome Assembly for Chinese Sour Jujube and Insights Into Its Genome Evolution and Domestication Signature.</title>
        <authorList>
            <person name="Shen L.-Y."/>
            <person name="Luo H."/>
            <person name="Wang X.-L."/>
            <person name="Wang X.-M."/>
            <person name="Qiu X.-J."/>
            <person name="Liu H."/>
            <person name="Zhou S.-S."/>
            <person name="Jia K.-H."/>
            <person name="Nie S."/>
            <person name="Bao Y.-T."/>
            <person name="Zhang R.-G."/>
            <person name="Yun Q.-Z."/>
            <person name="Chai Y.-H."/>
            <person name="Lu J.-Y."/>
            <person name="Li Y."/>
            <person name="Zhao S.-W."/>
            <person name="Mao J.-F."/>
            <person name="Jia S.-G."/>
            <person name="Mao Y.-M."/>
        </authorList>
    </citation>
    <scope>NUCLEOTIDE SEQUENCE</scope>
    <source>
        <strain evidence="6">AT0</strain>
        <tissue evidence="6">Leaf</tissue>
    </source>
</reference>
<comment type="similarity">
    <text evidence="2">Belongs to the lin-54 family.</text>
</comment>
<dbReference type="EMBL" id="JAEACU010000006">
    <property type="protein sequence ID" value="KAH7524200.1"/>
    <property type="molecule type" value="Genomic_DNA"/>
</dbReference>
<dbReference type="GO" id="GO:0005634">
    <property type="term" value="C:nucleus"/>
    <property type="evidence" value="ECO:0007669"/>
    <property type="project" value="UniProtKB-SubCell"/>
</dbReference>
<name>A0A978V8G5_ZIZJJ</name>
<dbReference type="SMART" id="SM01114">
    <property type="entry name" value="CXC"/>
    <property type="match status" value="2"/>
</dbReference>
<evidence type="ECO:0000256" key="2">
    <source>
        <dbReference type="ARBA" id="ARBA00007267"/>
    </source>
</evidence>
<feature type="compositionally biased region" description="Basic and acidic residues" evidence="4">
    <location>
        <begin position="389"/>
        <end position="402"/>
    </location>
</feature>
<dbReference type="InterPro" id="IPR028307">
    <property type="entry name" value="Lin-54_fam"/>
</dbReference>
<organism evidence="6 7">
    <name type="scientific">Ziziphus jujuba var. spinosa</name>
    <dbReference type="NCBI Taxonomy" id="714518"/>
    <lineage>
        <taxon>Eukaryota</taxon>
        <taxon>Viridiplantae</taxon>
        <taxon>Streptophyta</taxon>
        <taxon>Embryophyta</taxon>
        <taxon>Tracheophyta</taxon>
        <taxon>Spermatophyta</taxon>
        <taxon>Magnoliopsida</taxon>
        <taxon>eudicotyledons</taxon>
        <taxon>Gunneridae</taxon>
        <taxon>Pentapetalae</taxon>
        <taxon>rosids</taxon>
        <taxon>fabids</taxon>
        <taxon>Rosales</taxon>
        <taxon>Rhamnaceae</taxon>
        <taxon>Paliureae</taxon>
        <taxon>Ziziphus</taxon>
    </lineage>
</organism>
<dbReference type="InterPro" id="IPR005172">
    <property type="entry name" value="CRC"/>
</dbReference>
<feature type="region of interest" description="Disordered" evidence="4">
    <location>
        <begin position="430"/>
        <end position="458"/>
    </location>
</feature>
<dbReference type="PANTHER" id="PTHR12446:SF49">
    <property type="entry name" value="CRC DOMAIN-CONTAINING PROTEIN"/>
    <property type="match status" value="1"/>
</dbReference>
<dbReference type="PROSITE" id="PS51634">
    <property type="entry name" value="CRC"/>
    <property type="match status" value="1"/>
</dbReference>
<accession>A0A978V8G5</accession>
<gene>
    <name evidence="6" type="ORF">FEM48_Zijuj06G0094000</name>
</gene>
<feature type="compositionally biased region" description="Basic and acidic residues" evidence="4">
    <location>
        <begin position="573"/>
        <end position="585"/>
    </location>
</feature>
<feature type="region of interest" description="Disordered" evidence="4">
    <location>
        <begin position="389"/>
        <end position="418"/>
    </location>
</feature>
<evidence type="ECO:0000313" key="6">
    <source>
        <dbReference type="EMBL" id="KAH7524200.1"/>
    </source>
</evidence>
<evidence type="ECO:0000256" key="4">
    <source>
        <dbReference type="SAM" id="MobiDB-lite"/>
    </source>
</evidence>
<feature type="region of interest" description="Disordered" evidence="4">
    <location>
        <begin position="31"/>
        <end position="107"/>
    </location>
</feature>
<dbReference type="Pfam" id="PF03638">
    <property type="entry name" value="TCR"/>
    <property type="match status" value="2"/>
</dbReference>
<feature type="compositionally biased region" description="Low complexity" evidence="4">
    <location>
        <begin position="55"/>
        <end position="83"/>
    </location>
</feature>
<evidence type="ECO:0000256" key="1">
    <source>
        <dbReference type="ARBA" id="ARBA00004123"/>
    </source>
</evidence>
<evidence type="ECO:0000259" key="5">
    <source>
        <dbReference type="PROSITE" id="PS51634"/>
    </source>
</evidence>
<sequence length="585" mass="64218">MEQSETASDFAPKKLARQLDFTTACRASSANVVLPEQSETRPQQSQSLPRPPQPNNQAQSSPGQLQSRSQSQSQKAQYQKQSQPVLQTRPNPLPTAHQHRIPHPVHKLPVETVQAVKQEFPRSHPSIEVKECTPKKQKQCKCRNSRCLKLYCECFTAGIYCDGCNCINCQNNVENENVRNEAIGAVLERNPNAFKPKIASSPQESRDGREDAGELQSAGKHNKGCQCKKSGCLKKYCECFQANILCSENCKCENCKNFEGSEERRSLFHDDHNAMANIQHAANAAINGAIGSSGYGNLTVSRKRKTHRLSSSIGTKDQSIHMNAQGQEESHLSAFMPPSQISLPVCHPANTEALRSSRLTYRSSLADVLQPQNVKDFCSVLVVVSERAAKRCSERRRNERSNKTSSFTQEPEHGQKELDVHNSVQDGYLEGKQADTDGSSDSRSDGDDVQNNRPISPGTLALMCDEKDMMFGEAVSPNGVIPSGQNTLKSSNGLGWTDVYAEQEKCILTEFRDLLRGLIICGSTKVEAGAARVYNKEAYGNGILTSLLSSTAESFNSALAVPSPSENGTPGDKSQELRVGTRDKT</sequence>
<feature type="region of interest" description="Disordered" evidence="4">
    <location>
        <begin position="559"/>
        <end position="585"/>
    </location>
</feature>
<dbReference type="InterPro" id="IPR033467">
    <property type="entry name" value="Tesmin/TSO1-like_CXC"/>
</dbReference>
<comment type="subcellular location">
    <subcellularLocation>
        <location evidence="1">Nucleus</location>
    </subcellularLocation>
</comment>
<evidence type="ECO:0000313" key="7">
    <source>
        <dbReference type="Proteomes" id="UP000813462"/>
    </source>
</evidence>
<feature type="domain" description="CRC" evidence="5">
    <location>
        <begin position="136"/>
        <end position="260"/>
    </location>
</feature>
<dbReference type="Proteomes" id="UP000813462">
    <property type="component" value="Unassembled WGS sequence"/>
</dbReference>
<dbReference type="AlphaFoldDB" id="A0A978V8G5"/>